<evidence type="ECO:0000313" key="1">
    <source>
        <dbReference type="Proteomes" id="UP000887560"/>
    </source>
</evidence>
<organism evidence="1 2">
    <name type="scientific">Meloidogyne floridensis</name>
    <dbReference type="NCBI Taxonomy" id="298350"/>
    <lineage>
        <taxon>Eukaryota</taxon>
        <taxon>Metazoa</taxon>
        <taxon>Ecdysozoa</taxon>
        <taxon>Nematoda</taxon>
        <taxon>Chromadorea</taxon>
        <taxon>Rhabditida</taxon>
        <taxon>Tylenchina</taxon>
        <taxon>Tylenchomorpha</taxon>
        <taxon>Tylenchoidea</taxon>
        <taxon>Meloidogynidae</taxon>
        <taxon>Meloidogyninae</taxon>
        <taxon>Meloidogyne</taxon>
    </lineage>
</organism>
<sequence length="153" mass="17367">MCTAALWCCAHDFKFVGCYSFRAGSKVCDDVLTGEGGCLTTNTWISSDYVGKEVDLKFSTQDPLKKVNVIDLMDVLVKANEYQKYFMMKRCNEYSSFQSSRSCLNKNKKTRLPPSCVGLLGFLCANDVFDQMEICDHPRYGLVKEKFQECKTP</sequence>
<dbReference type="AlphaFoldDB" id="A0A915NCD1"/>
<protein>
    <submittedName>
        <fullName evidence="2">Uncharacterized protein</fullName>
    </submittedName>
</protein>
<dbReference type="Proteomes" id="UP000887560">
    <property type="component" value="Unplaced"/>
</dbReference>
<reference evidence="2" key="1">
    <citation type="submission" date="2022-11" db="UniProtKB">
        <authorList>
            <consortium name="WormBaseParasite"/>
        </authorList>
    </citation>
    <scope>IDENTIFICATION</scope>
</reference>
<name>A0A915NCD1_9BILA</name>
<accession>A0A915NCD1</accession>
<keyword evidence="1" id="KW-1185">Reference proteome</keyword>
<proteinExistence type="predicted"/>
<evidence type="ECO:0000313" key="2">
    <source>
        <dbReference type="WBParaSite" id="scf7180000416939.g792"/>
    </source>
</evidence>
<dbReference type="WBParaSite" id="scf7180000416939.g792">
    <property type="protein sequence ID" value="scf7180000416939.g792"/>
    <property type="gene ID" value="scf7180000416939.g792"/>
</dbReference>